<feature type="transmembrane region" description="Helical" evidence="5">
    <location>
        <begin position="351"/>
        <end position="372"/>
    </location>
</feature>
<feature type="transmembrane region" description="Helical" evidence="5">
    <location>
        <begin position="151"/>
        <end position="170"/>
    </location>
</feature>
<accession>A0A0L0WCN4</accession>
<reference evidence="8" key="1">
    <citation type="submission" date="2015-07" db="EMBL/GenBank/DDBJ databases">
        <title>Draft genome sequence of the purine-degrading Gottschalkia purinilyticum DSM 1384 (formerly Clostridium purinilyticum).</title>
        <authorList>
            <person name="Poehlein A."/>
            <person name="Schiel-Bengelsdorf B."/>
            <person name="Bengelsdorf F.R."/>
            <person name="Daniel R."/>
            <person name="Duerre P."/>
        </authorList>
    </citation>
    <scope>NUCLEOTIDE SEQUENCE [LARGE SCALE GENOMIC DNA]</scope>
    <source>
        <strain evidence="8">DSM 1384</strain>
    </source>
</reference>
<feature type="transmembrane region" description="Helical" evidence="5">
    <location>
        <begin position="308"/>
        <end position="331"/>
    </location>
</feature>
<feature type="transmembrane region" description="Helical" evidence="5">
    <location>
        <begin position="12"/>
        <end position="30"/>
    </location>
</feature>
<dbReference type="OrthoDB" id="9806320at2"/>
<name>A0A0L0WCN4_GOTPU</name>
<keyword evidence="8" id="KW-1185">Reference proteome</keyword>
<feature type="transmembrane region" description="Helical" evidence="5">
    <location>
        <begin position="99"/>
        <end position="118"/>
    </location>
</feature>
<evidence type="ECO:0000256" key="1">
    <source>
        <dbReference type="ARBA" id="ARBA00004141"/>
    </source>
</evidence>
<feature type="transmembrane region" description="Helical" evidence="5">
    <location>
        <begin position="269"/>
        <end position="288"/>
    </location>
</feature>
<keyword evidence="4 5" id="KW-0472">Membrane</keyword>
<dbReference type="Pfam" id="PF04932">
    <property type="entry name" value="Wzy_C"/>
    <property type="match status" value="1"/>
</dbReference>
<dbReference type="EMBL" id="LGSS01000004">
    <property type="protein sequence ID" value="KNF09175.1"/>
    <property type="molecule type" value="Genomic_DNA"/>
</dbReference>
<evidence type="ECO:0000259" key="6">
    <source>
        <dbReference type="Pfam" id="PF04932"/>
    </source>
</evidence>
<evidence type="ECO:0000256" key="3">
    <source>
        <dbReference type="ARBA" id="ARBA00022989"/>
    </source>
</evidence>
<evidence type="ECO:0000256" key="4">
    <source>
        <dbReference type="ARBA" id="ARBA00023136"/>
    </source>
</evidence>
<dbReference type="InterPro" id="IPR051533">
    <property type="entry name" value="WaaL-like"/>
</dbReference>
<evidence type="ECO:0000313" key="8">
    <source>
        <dbReference type="Proteomes" id="UP000037267"/>
    </source>
</evidence>
<feature type="transmembrane region" description="Helical" evidence="5">
    <location>
        <begin position="415"/>
        <end position="434"/>
    </location>
</feature>
<proteinExistence type="predicted"/>
<evidence type="ECO:0000256" key="2">
    <source>
        <dbReference type="ARBA" id="ARBA00022692"/>
    </source>
</evidence>
<dbReference type="RefSeq" id="WP_050354743.1">
    <property type="nucleotide sequence ID" value="NZ_LGSS01000004.1"/>
</dbReference>
<feature type="transmembrane region" description="Helical" evidence="5">
    <location>
        <begin position="392"/>
        <end position="409"/>
    </location>
</feature>
<sequence>MELRLKRDYTPFIGVLAGIIIGVLLFLFPLTTAIKIVGGLVGTILTLVSPQIGLFLLVFIIPFVSLKYTTLLYALVMGSFILNFIINPNKKFKKLPFKYSIIFFIITLVFATVSSFAFKESIKQLLIYIIAISMPFLLINLIEDKKTFKRFIMLIILASLLVSLYGLYQYKVGIALDESWVDKQLNPDLKTRVYSTLENPNVLAEYLLLTIPLGVSMLWGERNRFKKLFYLGAVGVQLLCLLLTFSRGGWVGIAIAAVVFAFFVDRRLFIVYFLAGIGLILVSPDVILTRINTITNVKDSSTSYRFPLWLATIDMIRDYIISGIGIGIGAFRAIYPNYMRLGIIAVHSHNIYLQILVETGIFGFLSFIAVVINTFRASFISYVKGIDKKFKILAIGVASGMCGLLAHGLVENVFFNGRIIITFWVIVAIALLNYKLQVETIEE</sequence>
<comment type="subcellular location">
    <subcellularLocation>
        <location evidence="1">Membrane</location>
        <topology evidence="1">Multi-pass membrane protein</topology>
    </subcellularLocation>
</comment>
<feature type="domain" description="O-antigen ligase-related" evidence="6">
    <location>
        <begin position="236"/>
        <end position="368"/>
    </location>
</feature>
<dbReference type="AlphaFoldDB" id="A0A0L0WCN4"/>
<dbReference type="GO" id="GO:0016874">
    <property type="term" value="F:ligase activity"/>
    <property type="evidence" value="ECO:0007669"/>
    <property type="project" value="UniProtKB-KW"/>
</dbReference>
<feature type="transmembrane region" description="Helical" evidence="5">
    <location>
        <begin position="70"/>
        <end position="87"/>
    </location>
</feature>
<dbReference type="Proteomes" id="UP000037267">
    <property type="component" value="Unassembled WGS sequence"/>
</dbReference>
<dbReference type="PANTHER" id="PTHR37422">
    <property type="entry name" value="TEICHURONIC ACID BIOSYNTHESIS PROTEIN TUAE"/>
    <property type="match status" value="1"/>
</dbReference>
<evidence type="ECO:0000256" key="5">
    <source>
        <dbReference type="SAM" id="Phobius"/>
    </source>
</evidence>
<dbReference type="STRING" id="1503.CLPU_4c02210"/>
<keyword evidence="3 5" id="KW-1133">Transmembrane helix</keyword>
<evidence type="ECO:0000313" key="7">
    <source>
        <dbReference type="EMBL" id="KNF09175.1"/>
    </source>
</evidence>
<dbReference type="GO" id="GO:0016020">
    <property type="term" value="C:membrane"/>
    <property type="evidence" value="ECO:0007669"/>
    <property type="project" value="UniProtKB-SubCell"/>
</dbReference>
<feature type="transmembrane region" description="Helical" evidence="5">
    <location>
        <begin position="37"/>
        <end position="64"/>
    </location>
</feature>
<organism evidence="7 8">
    <name type="scientific">Gottschalkia purinilytica</name>
    <name type="common">Clostridium purinilyticum</name>
    <dbReference type="NCBI Taxonomy" id="1503"/>
    <lineage>
        <taxon>Bacteria</taxon>
        <taxon>Bacillati</taxon>
        <taxon>Bacillota</taxon>
        <taxon>Tissierellia</taxon>
        <taxon>Tissierellales</taxon>
        <taxon>Gottschalkiaceae</taxon>
        <taxon>Gottschalkia</taxon>
    </lineage>
</organism>
<feature type="transmembrane region" description="Helical" evidence="5">
    <location>
        <begin position="124"/>
        <end position="142"/>
    </location>
</feature>
<comment type="caution">
    <text evidence="7">The sequence shown here is derived from an EMBL/GenBank/DDBJ whole genome shotgun (WGS) entry which is preliminary data.</text>
</comment>
<gene>
    <name evidence="7" type="ORF">CLPU_4c02210</name>
</gene>
<keyword evidence="7" id="KW-0436">Ligase</keyword>
<feature type="transmembrane region" description="Helical" evidence="5">
    <location>
        <begin position="231"/>
        <end position="263"/>
    </location>
</feature>
<protein>
    <submittedName>
        <fullName evidence="7">Lipid A core-O-antigen ligase</fullName>
    </submittedName>
</protein>
<dbReference type="PANTHER" id="PTHR37422:SF13">
    <property type="entry name" value="LIPOPOLYSACCHARIDE BIOSYNTHESIS PROTEIN PA4999-RELATED"/>
    <property type="match status" value="1"/>
</dbReference>
<keyword evidence="2 5" id="KW-0812">Transmembrane</keyword>
<dbReference type="InterPro" id="IPR007016">
    <property type="entry name" value="O-antigen_ligase-rel_domated"/>
</dbReference>